<protein>
    <submittedName>
        <fullName evidence="4">O-succinylbenzoic acid--CoA ligase</fullName>
    </submittedName>
</protein>
<dbReference type="Pfam" id="PF00501">
    <property type="entry name" value="AMP-binding"/>
    <property type="match status" value="1"/>
</dbReference>
<evidence type="ECO:0000259" key="3">
    <source>
        <dbReference type="Pfam" id="PF13193"/>
    </source>
</evidence>
<dbReference type="GO" id="GO:0006631">
    <property type="term" value="P:fatty acid metabolic process"/>
    <property type="evidence" value="ECO:0007669"/>
    <property type="project" value="TreeGrafter"/>
</dbReference>
<gene>
    <name evidence="4" type="ORF">SAMN04489812_3424</name>
</gene>
<dbReference type="RefSeq" id="WP_231919889.1">
    <property type="nucleotide sequence ID" value="NZ_LT629772.1"/>
</dbReference>
<dbReference type="InterPro" id="IPR000873">
    <property type="entry name" value="AMP-dep_synth/lig_dom"/>
</dbReference>
<dbReference type="AlphaFoldDB" id="A0A1H1W159"/>
<feature type="domain" description="AMP-binding enzyme C-terminal" evidence="3">
    <location>
        <begin position="317"/>
        <end position="383"/>
    </location>
</feature>
<dbReference type="Pfam" id="PF13193">
    <property type="entry name" value="AMP-binding_C"/>
    <property type="match status" value="1"/>
</dbReference>
<dbReference type="InterPro" id="IPR025110">
    <property type="entry name" value="AMP-bd_C"/>
</dbReference>
<comment type="similarity">
    <text evidence="1">Belongs to the ATP-dependent AMP-binding enzyme family.</text>
</comment>
<evidence type="ECO:0000313" key="5">
    <source>
        <dbReference type="Proteomes" id="UP000199103"/>
    </source>
</evidence>
<organism evidence="4 5">
    <name type="scientific">Microlunatus soli</name>
    <dbReference type="NCBI Taxonomy" id="630515"/>
    <lineage>
        <taxon>Bacteria</taxon>
        <taxon>Bacillati</taxon>
        <taxon>Actinomycetota</taxon>
        <taxon>Actinomycetes</taxon>
        <taxon>Propionibacteriales</taxon>
        <taxon>Propionibacteriaceae</taxon>
        <taxon>Microlunatus</taxon>
    </lineage>
</organism>
<dbReference type="InterPro" id="IPR045851">
    <property type="entry name" value="AMP-bd_C_sf"/>
</dbReference>
<feature type="domain" description="AMP-dependent synthetase/ligase" evidence="2">
    <location>
        <begin position="45"/>
        <end position="246"/>
    </location>
</feature>
<sequence>MHPEALRLLPPGSDLAVVTEAVAAAMAGGQPIAPLPADPAEASRVRTMLRPDRPVTEPDAAVIVSTSGSTGTPKGVVLSRSAISASAAATHARLGGAGHWLLALPTHYVAGLMVVTRAVAADVGVSDVGSDLSGLARVLAADDIGRSYLSLVPTQLARALDDPDLSAALSRVDAVLLGGAAARPDLLRRAAEADIDVVTTYGMSETCGGCVYDGVPLQGVTISLADPDADGVGRVLLGGPTVFSGYRLQPELTGTTLTSPSTGSGVAVRTNDRGRIVGDRLEVLGRFDDVIISGGLKIDLAAVERAARDWPALVGGELAMIGVPDEEWGSRLVCCAEQVGRPQPGAPADLAALQDFLTGRVARHERPRELIMMARLPRTSSGKIDRQRLLADAIGSATRSEATVR</sequence>
<evidence type="ECO:0000313" key="4">
    <source>
        <dbReference type="EMBL" id="SDS90236.1"/>
    </source>
</evidence>
<proteinExistence type="inferred from homology"/>
<dbReference type="STRING" id="630515.SAMN04489812_3424"/>
<dbReference type="Proteomes" id="UP000199103">
    <property type="component" value="Chromosome I"/>
</dbReference>
<name>A0A1H1W159_9ACTN</name>
<keyword evidence="4" id="KW-0436">Ligase</keyword>
<dbReference type="EMBL" id="LT629772">
    <property type="protein sequence ID" value="SDS90236.1"/>
    <property type="molecule type" value="Genomic_DNA"/>
</dbReference>
<dbReference type="PANTHER" id="PTHR43201:SF8">
    <property type="entry name" value="ACYL-COA SYNTHETASE FAMILY MEMBER 3"/>
    <property type="match status" value="1"/>
</dbReference>
<dbReference type="GO" id="GO:0031956">
    <property type="term" value="F:medium-chain fatty acid-CoA ligase activity"/>
    <property type="evidence" value="ECO:0007669"/>
    <property type="project" value="TreeGrafter"/>
</dbReference>
<evidence type="ECO:0000259" key="2">
    <source>
        <dbReference type="Pfam" id="PF00501"/>
    </source>
</evidence>
<dbReference type="SUPFAM" id="SSF56801">
    <property type="entry name" value="Acetyl-CoA synthetase-like"/>
    <property type="match status" value="1"/>
</dbReference>
<evidence type="ECO:0000256" key="1">
    <source>
        <dbReference type="ARBA" id="ARBA00006432"/>
    </source>
</evidence>
<keyword evidence="5" id="KW-1185">Reference proteome</keyword>
<dbReference type="Gene3D" id="3.40.50.12780">
    <property type="entry name" value="N-terminal domain of ligase-like"/>
    <property type="match status" value="1"/>
</dbReference>
<dbReference type="PANTHER" id="PTHR43201">
    <property type="entry name" value="ACYL-COA SYNTHETASE"/>
    <property type="match status" value="1"/>
</dbReference>
<dbReference type="Gene3D" id="3.30.300.30">
    <property type="match status" value="1"/>
</dbReference>
<accession>A0A1H1W159</accession>
<dbReference type="InterPro" id="IPR042099">
    <property type="entry name" value="ANL_N_sf"/>
</dbReference>
<reference evidence="4 5" key="1">
    <citation type="submission" date="2016-10" db="EMBL/GenBank/DDBJ databases">
        <authorList>
            <person name="de Groot N.N."/>
        </authorList>
    </citation>
    <scope>NUCLEOTIDE SEQUENCE [LARGE SCALE GENOMIC DNA]</scope>
    <source>
        <strain evidence="4 5">DSM 21800</strain>
    </source>
</reference>